<evidence type="ECO:0000256" key="13">
    <source>
        <dbReference type="ARBA" id="ARBA00049886"/>
    </source>
</evidence>
<evidence type="ECO:0000256" key="14">
    <source>
        <dbReference type="PIRNR" id="PIRNR006769"/>
    </source>
</evidence>
<feature type="binding site" evidence="17">
    <location>
        <position position="54"/>
    </location>
    <ligand>
        <name>Zn(2+)</name>
        <dbReference type="ChEBI" id="CHEBI:29105"/>
        <note>catalytic</note>
    </ligand>
</feature>
<evidence type="ECO:0000256" key="9">
    <source>
        <dbReference type="ARBA" id="ARBA00022857"/>
    </source>
</evidence>
<evidence type="ECO:0000256" key="6">
    <source>
        <dbReference type="ARBA" id="ARBA00022619"/>
    </source>
</evidence>
<keyword evidence="14 19" id="KW-0378">Hydrolase</keyword>
<reference evidence="19" key="1">
    <citation type="submission" date="2020-02" db="EMBL/GenBank/DDBJ databases">
        <authorList>
            <person name="Meier V. D."/>
        </authorList>
    </citation>
    <scope>NUCLEOTIDE SEQUENCE</scope>
    <source>
        <strain evidence="19">AVDCRST_MAG61</strain>
    </source>
</reference>
<keyword evidence="6 14" id="KW-0686">Riboflavin biosynthesis</keyword>
<sequence>MDDRHGDESQMRAALALAGLGPRADPNPRVGAVVRDAAGRVVGRGFHRGAGTPHAEVVALAQAGNAARDGTAFVTLEPCDHTGRTGPCSRALSAAGVRRVVYAQSDPNPQAAGGAQTLRAAGVSVQSGVLAAEAEKLNSDWSFAVSTGRPRVVWKFAGTLDGRSAAADGTSQWITGPQARADVHRLRARAGAILVGTGTVEADDPWLTVRNAEGRLADRQPLRVVMGQRPVPATARVLDDAAETWQARTRDPHQVLQDLHQRGIRQVWLEGGPTVAAAFLAAGLVDEVIAYLAPVLLGAGTAAVGDLGISTLREAPRLRVLEATMIGPDLRVRATPDASGRES</sequence>
<keyword evidence="10 14" id="KW-0560">Oxidoreductase</keyword>
<evidence type="ECO:0000256" key="7">
    <source>
        <dbReference type="ARBA" id="ARBA00022723"/>
    </source>
</evidence>
<dbReference type="GO" id="GO:0008835">
    <property type="term" value="F:diaminohydroxyphosphoribosylaminopyrimidine deaminase activity"/>
    <property type="evidence" value="ECO:0007669"/>
    <property type="project" value="UniProtKB-EC"/>
</dbReference>
<feature type="binding site" evidence="16">
    <location>
        <position position="207"/>
    </location>
    <ligand>
        <name>substrate</name>
    </ligand>
</feature>
<feature type="binding site" evidence="16">
    <location>
        <position position="171"/>
    </location>
    <ligand>
        <name>substrate</name>
    </ligand>
</feature>
<dbReference type="Gene3D" id="3.40.430.10">
    <property type="entry name" value="Dihydrofolate Reductase, subunit A"/>
    <property type="match status" value="2"/>
</dbReference>
<dbReference type="NCBIfam" id="TIGR00326">
    <property type="entry name" value="eubact_ribD"/>
    <property type="match status" value="1"/>
</dbReference>
<evidence type="ECO:0000256" key="16">
    <source>
        <dbReference type="PIRSR" id="PIRSR006769-2"/>
    </source>
</evidence>
<feature type="binding site" evidence="17">
    <location>
        <position position="88"/>
    </location>
    <ligand>
        <name>Zn(2+)</name>
        <dbReference type="ChEBI" id="CHEBI:29105"/>
        <note>catalytic</note>
    </ligand>
</feature>
<evidence type="ECO:0000256" key="5">
    <source>
        <dbReference type="ARBA" id="ARBA00007417"/>
    </source>
</evidence>
<dbReference type="InterPro" id="IPR002734">
    <property type="entry name" value="RibDG_C"/>
</dbReference>
<feature type="active site" description="Proton donor" evidence="15">
    <location>
        <position position="56"/>
    </location>
</feature>
<accession>A0A6J4JVA3</accession>
<evidence type="ECO:0000256" key="15">
    <source>
        <dbReference type="PIRSR" id="PIRSR006769-1"/>
    </source>
</evidence>
<dbReference type="AlphaFoldDB" id="A0A6J4JVA3"/>
<keyword evidence="7 14" id="KW-0479">Metal-binding</keyword>
<dbReference type="PANTHER" id="PTHR38011:SF7">
    <property type="entry name" value="2,5-DIAMINO-6-RIBOSYLAMINO-4(3H)-PYRIMIDINONE 5'-PHOSPHATE REDUCTASE"/>
    <property type="match status" value="1"/>
</dbReference>
<comment type="pathway">
    <text evidence="2 14">Cofactor biosynthesis; riboflavin biosynthesis; 5-amino-6-(D-ribitylamino)uracil from GTP: step 2/4.</text>
</comment>
<comment type="catalytic activity">
    <reaction evidence="13 14">
        <text>2,5-diamino-6-hydroxy-4-(5-phosphoribosylamino)-pyrimidine + H2O + H(+) = 5-amino-6-(5-phospho-D-ribosylamino)uracil + NH4(+)</text>
        <dbReference type="Rhea" id="RHEA:21868"/>
        <dbReference type="ChEBI" id="CHEBI:15377"/>
        <dbReference type="ChEBI" id="CHEBI:15378"/>
        <dbReference type="ChEBI" id="CHEBI:28938"/>
        <dbReference type="ChEBI" id="CHEBI:58453"/>
        <dbReference type="ChEBI" id="CHEBI:58614"/>
        <dbReference type="EC" id="3.5.4.26"/>
    </reaction>
</comment>
<name>A0A6J4JVA3_9ACTN</name>
<dbReference type="Pfam" id="PF00383">
    <property type="entry name" value="dCMP_cyt_deam_1"/>
    <property type="match status" value="1"/>
</dbReference>
<evidence type="ECO:0000256" key="2">
    <source>
        <dbReference type="ARBA" id="ARBA00004882"/>
    </source>
</evidence>
<feature type="binding site" evidence="16">
    <location>
        <position position="187"/>
    </location>
    <ligand>
        <name>substrate</name>
    </ligand>
</feature>
<comment type="pathway">
    <text evidence="3 14">Cofactor biosynthesis; riboflavin biosynthesis; 5-amino-6-(D-ribitylamino)uracil from GTP: step 3/4.</text>
</comment>
<feature type="binding site" evidence="16">
    <location>
        <position position="270"/>
    </location>
    <ligand>
        <name>substrate</name>
    </ligand>
</feature>
<dbReference type="InterPro" id="IPR002125">
    <property type="entry name" value="CMP_dCMP_dom"/>
</dbReference>
<protein>
    <recommendedName>
        <fullName evidence="14">Riboflavin biosynthesis protein RibD</fullName>
    </recommendedName>
    <domain>
        <recommendedName>
            <fullName evidence="14">Diaminohydroxyphosphoribosylaminopyrimidine deaminase</fullName>
            <shortName evidence="14">DRAP deaminase</shortName>
            <ecNumber evidence="14">3.5.4.26</ecNumber>
        </recommendedName>
        <alternativeName>
            <fullName evidence="14">Riboflavin-specific deaminase</fullName>
        </alternativeName>
    </domain>
    <domain>
        <recommendedName>
            <fullName evidence="14">5-amino-6-(5-phosphoribosylamino)uracil reductase</fullName>
            <ecNumber evidence="14">1.1.1.193</ecNumber>
        </recommendedName>
        <alternativeName>
            <fullName evidence="14">HTP reductase</fullName>
        </alternativeName>
    </domain>
</protein>
<evidence type="ECO:0000256" key="3">
    <source>
        <dbReference type="ARBA" id="ARBA00004910"/>
    </source>
</evidence>
<dbReference type="InterPro" id="IPR004794">
    <property type="entry name" value="Eubact_RibD"/>
</dbReference>
<feature type="binding site" evidence="17">
    <location>
        <position position="79"/>
    </location>
    <ligand>
        <name>Zn(2+)</name>
        <dbReference type="ChEBI" id="CHEBI:29105"/>
        <note>catalytic</note>
    </ligand>
</feature>
<dbReference type="SUPFAM" id="SSF53597">
    <property type="entry name" value="Dihydrofolate reductase-like"/>
    <property type="match status" value="1"/>
</dbReference>
<keyword evidence="11" id="KW-0511">Multifunctional enzyme</keyword>
<dbReference type="InterPro" id="IPR016192">
    <property type="entry name" value="APOBEC/CMP_deaminase_Zn-bd"/>
</dbReference>
<dbReference type="SUPFAM" id="SSF53927">
    <property type="entry name" value="Cytidine deaminase-like"/>
    <property type="match status" value="1"/>
</dbReference>
<dbReference type="PROSITE" id="PS51747">
    <property type="entry name" value="CYT_DCMP_DEAMINASES_2"/>
    <property type="match status" value="1"/>
</dbReference>
<gene>
    <name evidence="19" type="ORF">AVDCRST_MAG61-140</name>
</gene>
<dbReference type="EMBL" id="CADCTT010000001">
    <property type="protein sequence ID" value="CAA9288595.1"/>
    <property type="molecule type" value="Genomic_DNA"/>
</dbReference>
<comment type="catalytic activity">
    <reaction evidence="12 14">
        <text>5-amino-6-(5-phospho-D-ribitylamino)uracil + NADP(+) = 5-amino-6-(5-phospho-D-ribosylamino)uracil + NADPH + H(+)</text>
        <dbReference type="Rhea" id="RHEA:17845"/>
        <dbReference type="ChEBI" id="CHEBI:15378"/>
        <dbReference type="ChEBI" id="CHEBI:57783"/>
        <dbReference type="ChEBI" id="CHEBI:58349"/>
        <dbReference type="ChEBI" id="CHEBI:58421"/>
        <dbReference type="ChEBI" id="CHEBI:58453"/>
        <dbReference type="EC" id="1.1.1.193"/>
    </reaction>
</comment>
<dbReference type="PROSITE" id="PS00903">
    <property type="entry name" value="CYT_DCMP_DEAMINASES_1"/>
    <property type="match status" value="1"/>
</dbReference>
<feature type="binding site" evidence="16">
    <location>
        <position position="199"/>
    </location>
    <ligand>
        <name>NADP(+)</name>
        <dbReference type="ChEBI" id="CHEBI:58349"/>
    </ligand>
</feature>
<evidence type="ECO:0000256" key="10">
    <source>
        <dbReference type="ARBA" id="ARBA00023002"/>
    </source>
</evidence>
<dbReference type="GO" id="GO:0008703">
    <property type="term" value="F:5-amino-6-(5-phosphoribosylamino)uracil reductase activity"/>
    <property type="evidence" value="ECO:0007669"/>
    <property type="project" value="UniProtKB-EC"/>
</dbReference>
<comment type="cofactor">
    <cofactor evidence="14 17">
        <name>Zn(2+)</name>
        <dbReference type="ChEBI" id="CHEBI:29105"/>
    </cofactor>
    <text evidence="14 17">Binds 1 zinc ion.</text>
</comment>
<feature type="binding site" evidence="16">
    <location>
        <position position="157"/>
    </location>
    <ligand>
        <name>NADP(+)</name>
        <dbReference type="ChEBI" id="CHEBI:58349"/>
    </ligand>
</feature>
<dbReference type="GO" id="GO:0008270">
    <property type="term" value="F:zinc ion binding"/>
    <property type="evidence" value="ECO:0007669"/>
    <property type="project" value="InterPro"/>
</dbReference>
<dbReference type="Gene3D" id="3.40.140.10">
    <property type="entry name" value="Cytidine Deaminase, domain 2"/>
    <property type="match status" value="1"/>
</dbReference>
<feature type="binding site" evidence="16">
    <location>
        <position position="210"/>
    </location>
    <ligand>
        <name>substrate</name>
    </ligand>
</feature>
<evidence type="ECO:0000313" key="19">
    <source>
        <dbReference type="EMBL" id="CAA9288595.1"/>
    </source>
</evidence>
<dbReference type="InterPro" id="IPR024072">
    <property type="entry name" value="DHFR-like_dom_sf"/>
</dbReference>
<dbReference type="InterPro" id="IPR050765">
    <property type="entry name" value="Riboflavin_Biosynth_HTPR"/>
</dbReference>
<evidence type="ECO:0000256" key="17">
    <source>
        <dbReference type="PIRSR" id="PIRSR006769-3"/>
    </source>
</evidence>
<dbReference type="PIRSF" id="PIRSF006769">
    <property type="entry name" value="RibD"/>
    <property type="match status" value="1"/>
</dbReference>
<dbReference type="EC" id="3.5.4.26" evidence="14"/>
<dbReference type="CDD" id="cd01284">
    <property type="entry name" value="Riboflavin_deaminase-reductase"/>
    <property type="match status" value="1"/>
</dbReference>
<comment type="function">
    <text evidence="1 14">Converts 2,5-diamino-6-(ribosylamino)-4(3h)-pyrimidinone 5'-phosphate into 5-amino-6-(ribosylamino)-2,4(1h,3h)-pyrimidinedione 5'-phosphate.</text>
</comment>
<evidence type="ECO:0000256" key="12">
    <source>
        <dbReference type="ARBA" id="ARBA00049861"/>
    </source>
</evidence>
<dbReference type="EC" id="1.1.1.193" evidence="14"/>
<keyword evidence="8 14" id="KW-0862">Zinc</keyword>
<evidence type="ECO:0000256" key="1">
    <source>
        <dbReference type="ARBA" id="ARBA00002151"/>
    </source>
</evidence>
<dbReference type="PANTHER" id="PTHR38011">
    <property type="entry name" value="DIHYDROFOLATE REDUCTASE FAMILY PROTEIN (AFU_ORTHOLOGUE AFUA_8G06820)"/>
    <property type="match status" value="1"/>
</dbReference>
<dbReference type="UniPathway" id="UPA00275">
    <property type="reaction ID" value="UER00401"/>
</dbReference>
<evidence type="ECO:0000256" key="8">
    <source>
        <dbReference type="ARBA" id="ARBA00022833"/>
    </source>
</evidence>
<evidence type="ECO:0000256" key="4">
    <source>
        <dbReference type="ARBA" id="ARBA00005259"/>
    </source>
</evidence>
<evidence type="ECO:0000259" key="18">
    <source>
        <dbReference type="PROSITE" id="PS51747"/>
    </source>
</evidence>
<feature type="binding site" evidence="16">
    <location>
        <position position="173"/>
    </location>
    <ligand>
        <name>NADP(+)</name>
        <dbReference type="ChEBI" id="CHEBI:58349"/>
    </ligand>
</feature>
<dbReference type="InterPro" id="IPR016193">
    <property type="entry name" value="Cytidine_deaminase-like"/>
</dbReference>
<feature type="binding site" evidence="16">
    <location>
        <position position="203"/>
    </location>
    <ligand>
        <name>substrate</name>
    </ligand>
</feature>
<comment type="similarity">
    <text evidence="4 14">In the N-terminal section; belongs to the cytidine and deoxycytidylate deaminase family.</text>
</comment>
<organism evidence="19">
    <name type="scientific">uncultured Friedmanniella sp</name>
    <dbReference type="NCBI Taxonomy" id="335381"/>
    <lineage>
        <taxon>Bacteria</taxon>
        <taxon>Bacillati</taxon>
        <taxon>Actinomycetota</taxon>
        <taxon>Actinomycetes</taxon>
        <taxon>Propionibacteriales</taxon>
        <taxon>Nocardioidaceae</taxon>
        <taxon>Friedmanniella</taxon>
        <taxon>environmental samples</taxon>
    </lineage>
</organism>
<proteinExistence type="inferred from homology"/>
<feature type="domain" description="CMP/dCMP-type deaminase" evidence="18">
    <location>
        <begin position="5"/>
        <end position="126"/>
    </location>
</feature>
<evidence type="ECO:0000256" key="11">
    <source>
        <dbReference type="ARBA" id="ARBA00023268"/>
    </source>
</evidence>
<keyword evidence="9 14" id="KW-0521">NADP</keyword>
<dbReference type="Pfam" id="PF01872">
    <property type="entry name" value="RibD_C"/>
    <property type="match status" value="1"/>
</dbReference>
<feature type="binding site" evidence="16">
    <location>
        <begin position="272"/>
        <end position="278"/>
    </location>
    <ligand>
        <name>NADP(+)</name>
        <dbReference type="ChEBI" id="CHEBI:58349"/>
    </ligand>
</feature>
<comment type="similarity">
    <text evidence="5 14">In the C-terminal section; belongs to the HTP reductase family.</text>
</comment>
<dbReference type="GO" id="GO:0009231">
    <property type="term" value="P:riboflavin biosynthetic process"/>
    <property type="evidence" value="ECO:0007669"/>
    <property type="project" value="UniProtKB-UniPathway"/>
</dbReference>